<comment type="caution">
    <text evidence="2">The sequence shown here is derived from an EMBL/GenBank/DDBJ whole genome shotgun (WGS) entry which is preliminary data.</text>
</comment>
<dbReference type="RefSeq" id="WP_184756811.1">
    <property type="nucleotide sequence ID" value="NZ_BAABEK010000089.1"/>
</dbReference>
<feature type="compositionally biased region" description="Basic and acidic residues" evidence="1">
    <location>
        <begin position="1"/>
        <end position="12"/>
    </location>
</feature>
<reference evidence="2 3" key="1">
    <citation type="submission" date="2020-08" db="EMBL/GenBank/DDBJ databases">
        <title>Sequencing the genomes of 1000 actinobacteria strains.</title>
        <authorList>
            <person name="Klenk H.-P."/>
        </authorList>
    </citation>
    <scope>NUCLEOTIDE SEQUENCE [LARGE SCALE GENOMIC DNA]</scope>
    <source>
        <strain evidence="2 3">DSM 43023</strain>
    </source>
</reference>
<dbReference type="Proteomes" id="UP000534286">
    <property type="component" value="Unassembled WGS sequence"/>
</dbReference>
<evidence type="ECO:0000313" key="3">
    <source>
        <dbReference type="Proteomes" id="UP000534286"/>
    </source>
</evidence>
<dbReference type="AlphaFoldDB" id="A0A7W7WB89"/>
<proteinExistence type="predicted"/>
<accession>A0A7W7WB89</accession>
<dbReference type="EMBL" id="JACHJU010000002">
    <property type="protein sequence ID" value="MBB4940618.1"/>
    <property type="molecule type" value="Genomic_DNA"/>
</dbReference>
<keyword evidence="3" id="KW-1185">Reference proteome</keyword>
<name>A0A7W7WB89_9ACTN</name>
<gene>
    <name evidence="2" type="ORF">FHR32_004995</name>
</gene>
<evidence type="ECO:0000256" key="1">
    <source>
        <dbReference type="SAM" id="MobiDB-lite"/>
    </source>
</evidence>
<evidence type="ECO:0000313" key="2">
    <source>
        <dbReference type="EMBL" id="MBB4940618.1"/>
    </source>
</evidence>
<organism evidence="2 3">
    <name type="scientific">Streptosporangium album</name>
    <dbReference type="NCBI Taxonomy" id="47479"/>
    <lineage>
        <taxon>Bacteria</taxon>
        <taxon>Bacillati</taxon>
        <taxon>Actinomycetota</taxon>
        <taxon>Actinomycetes</taxon>
        <taxon>Streptosporangiales</taxon>
        <taxon>Streptosporangiaceae</taxon>
        <taxon>Streptosporangium</taxon>
    </lineage>
</organism>
<feature type="region of interest" description="Disordered" evidence="1">
    <location>
        <begin position="1"/>
        <end position="48"/>
    </location>
</feature>
<protein>
    <submittedName>
        <fullName evidence="2">Uncharacterized protein</fullName>
    </submittedName>
</protein>
<sequence length="122" mass="13531">MRGRAHHDDVEHVGTVIHSAHGLKYATPRSAWPRGKALPPPGRKRTPHDHVLIDNVNAAEQVTVDVEAELAKLDGGGRCVRPPRRWAYQGAECRKLATPCRFDGVPDHDRHRNTAKAARDSL</sequence>